<organism evidence="3 4">
    <name type="scientific">Gordonia lacunae</name>
    <dbReference type="NCBI Taxonomy" id="417102"/>
    <lineage>
        <taxon>Bacteria</taxon>
        <taxon>Bacillati</taxon>
        <taxon>Actinomycetota</taxon>
        <taxon>Actinomycetes</taxon>
        <taxon>Mycobacteriales</taxon>
        <taxon>Gordoniaceae</taxon>
        <taxon>Gordonia</taxon>
    </lineage>
</organism>
<name>A0A243Q6R6_9ACTN</name>
<evidence type="ECO:0000259" key="2">
    <source>
        <dbReference type="Pfam" id="PF00561"/>
    </source>
</evidence>
<comment type="caution">
    <text evidence="3">The sequence shown here is derived from an EMBL/GenBank/DDBJ whole genome shotgun (WGS) entry which is preliminary data.</text>
</comment>
<dbReference type="Pfam" id="PF00561">
    <property type="entry name" value="Abhydrolase_1"/>
    <property type="match status" value="1"/>
</dbReference>
<accession>A0A243Q6R6</accession>
<evidence type="ECO:0000313" key="3">
    <source>
        <dbReference type="EMBL" id="OUC77185.1"/>
    </source>
</evidence>
<dbReference type="NCBIfam" id="NF002938">
    <property type="entry name" value="PRK03592.1"/>
    <property type="match status" value="1"/>
</dbReference>
<dbReference type="Gene3D" id="3.40.50.1820">
    <property type="entry name" value="alpha/beta hydrolase"/>
    <property type="match status" value="1"/>
</dbReference>
<dbReference type="AlphaFoldDB" id="A0A243Q6R6"/>
<feature type="region of interest" description="Disordered" evidence="1">
    <location>
        <begin position="1"/>
        <end position="23"/>
    </location>
</feature>
<dbReference type="PRINTS" id="PR00111">
    <property type="entry name" value="ABHYDROLASE"/>
</dbReference>
<dbReference type="InterPro" id="IPR000639">
    <property type="entry name" value="Epox_hydrolase-like"/>
</dbReference>
<dbReference type="SUPFAM" id="SSF53474">
    <property type="entry name" value="alpha/beta-Hydrolases"/>
    <property type="match status" value="1"/>
</dbReference>
<evidence type="ECO:0000313" key="4">
    <source>
        <dbReference type="Proteomes" id="UP000194632"/>
    </source>
</evidence>
<dbReference type="GO" id="GO:0003824">
    <property type="term" value="F:catalytic activity"/>
    <property type="evidence" value="ECO:0007669"/>
    <property type="project" value="InterPro"/>
</dbReference>
<dbReference type="InterPro" id="IPR029058">
    <property type="entry name" value="AB_hydrolase_fold"/>
</dbReference>
<feature type="domain" description="AB hydrolase-1" evidence="2">
    <location>
        <begin position="46"/>
        <end position="206"/>
    </location>
</feature>
<dbReference type="RefSeq" id="WP_086536693.1">
    <property type="nucleotide sequence ID" value="NZ_NGFO01000023.1"/>
</dbReference>
<dbReference type="Proteomes" id="UP000194632">
    <property type="component" value="Unassembled WGS sequence"/>
</dbReference>
<dbReference type="PANTHER" id="PTHR43798">
    <property type="entry name" value="MONOACYLGLYCEROL LIPASE"/>
    <property type="match status" value="1"/>
</dbReference>
<evidence type="ECO:0000256" key="1">
    <source>
        <dbReference type="SAM" id="MobiDB-lite"/>
    </source>
</evidence>
<dbReference type="EMBL" id="NGFO01000023">
    <property type="protein sequence ID" value="OUC77185.1"/>
    <property type="molecule type" value="Genomic_DNA"/>
</dbReference>
<dbReference type="STRING" id="417102.CA982_18280"/>
<dbReference type="PANTHER" id="PTHR43798:SF24">
    <property type="entry name" value="CIS-3-ALKYL-4-ALKYLOXETAN-2-ONE DECARBOXYLASE"/>
    <property type="match status" value="1"/>
</dbReference>
<gene>
    <name evidence="3" type="ORF">CA982_18280</name>
</gene>
<dbReference type="GO" id="GO:0016020">
    <property type="term" value="C:membrane"/>
    <property type="evidence" value="ECO:0007669"/>
    <property type="project" value="TreeGrafter"/>
</dbReference>
<protein>
    <submittedName>
        <fullName evidence="3">Haloalkane dehalogenase</fullName>
    </submittedName>
</protein>
<keyword evidence="4" id="KW-1185">Reference proteome</keyword>
<dbReference type="InterPro" id="IPR050266">
    <property type="entry name" value="AB_hydrolase_sf"/>
</dbReference>
<dbReference type="PRINTS" id="PR00412">
    <property type="entry name" value="EPOXHYDRLASE"/>
</dbReference>
<sequence length="308" mass="33318">MTVPSAPSATTSPSPARPEFGAGATSNTVDVLGSALHYVESGSGDPIVFLHGNPTSSYLWRGVFSRLQGKGRLLALDLIGFGESGKPDIEYSLEDHQRFVDAWFDALDLRNVTLVAQDYGAAFGITWARTHPDRVAGLVIAEPVLRPIRSDDLPAEFVALRAEVLKPGVGEQIILEENRFVTGLLPGAVLNGLTDDDLAVYTAPFPTPESRRPVLVFPRALPVDAEPQTTVDFLAANEDWLRTSTIPKALYTFEPGFLLTPEIVDWVRDNVANIEIRALGAGGHYVQEDSPAEIAEAVAAFVSERGRQ</sequence>
<dbReference type="OrthoDB" id="812569at2"/>
<feature type="compositionally biased region" description="Low complexity" evidence="1">
    <location>
        <begin position="1"/>
        <end position="14"/>
    </location>
</feature>
<reference evidence="3 4" key="1">
    <citation type="submission" date="2017-05" db="EMBL/GenBank/DDBJ databases">
        <title>Biotechnological potential of actinobacteria isolated from South African environments.</title>
        <authorList>
            <person name="Le Roes-Hill M."/>
            <person name="Prins A."/>
            <person name="Durrell K.A."/>
        </authorList>
    </citation>
    <scope>NUCLEOTIDE SEQUENCE [LARGE SCALE GENOMIC DNA]</scope>
    <source>
        <strain evidence="3">BS2</strain>
    </source>
</reference>
<proteinExistence type="predicted"/>
<dbReference type="InterPro" id="IPR000073">
    <property type="entry name" value="AB_hydrolase_1"/>
</dbReference>